<dbReference type="Proteomes" id="UP000823868">
    <property type="component" value="Unassembled WGS sequence"/>
</dbReference>
<protein>
    <submittedName>
        <fullName evidence="1">Late competence development ComFB family protein</fullName>
    </submittedName>
</protein>
<accession>A0A9D1YAC1</accession>
<dbReference type="Pfam" id="PF10719">
    <property type="entry name" value="ComFB"/>
    <property type="match status" value="1"/>
</dbReference>
<organism evidence="1 2">
    <name type="scientific">Candidatus Flavonifractor merdigallinarum</name>
    <dbReference type="NCBI Taxonomy" id="2838589"/>
    <lineage>
        <taxon>Bacteria</taxon>
        <taxon>Bacillati</taxon>
        <taxon>Bacillota</taxon>
        <taxon>Clostridia</taxon>
        <taxon>Eubacteriales</taxon>
        <taxon>Oscillospiraceae</taxon>
        <taxon>Flavonifractor</taxon>
    </lineage>
</organism>
<gene>
    <name evidence="1" type="ORF">H9841_11125</name>
</gene>
<dbReference type="AlphaFoldDB" id="A0A9D1YAC1"/>
<reference evidence="1" key="1">
    <citation type="journal article" date="2021" name="PeerJ">
        <title>Extensive microbial diversity within the chicken gut microbiome revealed by metagenomics and culture.</title>
        <authorList>
            <person name="Gilroy R."/>
            <person name="Ravi A."/>
            <person name="Getino M."/>
            <person name="Pursley I."/>
            <person name="Horton D.L."/>
            <person name="Alikhan N.F."/>
            <person name="Baker D."/>
            <person name="Gharbi K."/>
            <person name="Hall N."/>
            <person name="Watson M."/>
            <person name="Adriaenssens E.M."/>
            <person name="Foster-Nyarko E."/>
            <person name="Jarju S."/>
            <person name="Secka A."/>
            <person name="Antonio M."/>
            <person name="Oren A."/>
            <person name="Chaudhuri R.R."/>
            <person name="La Ragione R."/>
            <person name="Hildebrand F."/>
            <person name="Pallen M.J."/>
        </authorList>
    </citation>
    <scope>NUCLEOTIDE SEQUENCE</scope>
    <source>
        <strain evidence="1">ChiBcec16_6824</strain>
    </source>
</reference>
<dbReference type="EMBL" id="DXDX01000201">
    <property type="protein sequence ID" value="HIY22435.1"/>
    <property type="molecule type" value="Genomic_DNA"/>
</dbReference>
<comment type="caution">
    <text evidence="1">The sequence shown here is derived from an EMBL/GenBank/DDBJ whole genome shotgun (WGS) entry which is preliminary data.</text>
</comment>
<reference evidence="1" key="2">
    <citation type="submission" date="2021-04" db="EMBL/GenBank/DDBJ databases">
        <authorList>
            <person name="Gilroy R."/>
        </authorList>
    </citation>
    <scope>NUCLEOTIDE SEQUENCE</scope>
    <source>
        <strain evidence="1">ChiBcec16_6824</strain>
    </source>
</reference>
<evidence type="ECO:0000313" key="2">
    <source>
        <dbReference type="Proteomes" id="UP000823868"/>
    </source>
</evidence>
<dbReference type="InterPro" id="IPR019657">
    <property type="entry name" value="ComFB"/>
</dbReference>
<evidence type="ECO:0000313" key="1">
    <source>
        <dbReference type="EMBL" id="HIY22435.1"/>
    </source>
</evidence>
<proteinExistence type="predicted"/>
<sequence length="82" mass="9450">MRILVEEKLERYIALFHLCDCPRCWADAKALALSRLPAKYVVLSESAYPPMMNLYRAKFDSMVTSQVVYACKQVLDAPRHTL</sequence>
<name>A0A9D1YAC1_9FIRM</name>